<dbReference type="InterPro" id="IPR036527">
    <property type="entry name" value="SCP2_sterol-bd_dom_sf"/>
</dbReference>
<dbReference type="Gene3D" id="1.10.10.10">
    <property type="entry name" value="Winged helix-like DNA-binding domain superfamily/Winged helix DNA-binding domain"/>
    <property type="match status" value="1"/>
</dbReference>
<dbReference type="PANTHER" id="PTHR33204:SF18">
    <property type="entry name" value="TRANSCRIPTIONAL REGULATORY PROTEIN"/>
    <property type="match status" value="1"/>
</dbReference>
<protein>
    <submittedName>
        <fullName evidence="5">Transcriptional regulator</fullName>
    </submittedName>
</protein>
<feature type="domain" description="HTH hxlR-type" evidence="4">
    <location>
        <begin position="10"/>
        <end position="109"/>
    </location>
</feature>
<dbReference type="InterPro" id="IPR036388">
    <property type="entry name" value="WH-like_DNA-bd_sf"/>
</dbReference>
<dbReference type="PROSITE" id="PS51118">
    <property type="entry name" value="HTH_HXLR"/>
    <property type="match status" value="1"/>
</dbReference>
<keyword evidence="3" id="KW-0804">Transcription</keyword>
<accession>A0ABQ4FJ41</accession>
<keyword evidence="6" id="KW-1185">Reference proteome</keyword>
<name>A0ABQ4FJ41_9ACTN</name>
<evidence type="ECO:0000313" key="5">
    <source>
        <dbReference type="EMBL" id="GIH34793.1"/>
    </source>
</evidence>
<dbReference type="Proteomes" id="UP000651728">
    <property type="component" value="Unassembled WGS sequence"/>
</dbReference>
<reference evidence="5 6" key="1">
    <citation type="submission" date="2021-01" db="EMBL/GenBank/DDBJ databases">
        <title>Whole genome shotgun sequence of Microbispora amethystogenes NBRC 101907.</title>
        <authorList>
            <person name="Komaki H."/>
            <person name="Tamura T."/>
        </authorList>
    </citation>
    <scope>NUCLEOTIDE SEQUENCE [LARGE SCALE GENOMIC DNA]</scope>
    <source>
        <strain evidence="5 6">NBRC 101907</strain>
    </source>
</reference>
<evidence type="ECO:0000259" key="4">
    <source>
        <dbReference type="PROSITE" id="PS51118"/>
    </source>
</evidence>
<comment type="caution">
    <text evidence="5">The sequence shown here is derived from an EMBL/GenBank/DDBJ whole genome shotgun (WGS) entry which is preliminary data.</text>
</comment>
<dbReference type="InterPro" id="IPR002577">
    <property type="entry name" value="HTH_HxlR"/>
</dbReference>
<evidence type="ECO:0000256" key="2">
    <source>
        <dbReference type="ARBA" id="ARBA00023125"/>
    </source>
</evidence>
<keyword evidence="2" id="KW-0238">DNA-binding</keyword>
<evidence type="ECO:0000313" key="6">
    <source>
        <dbReference type="Proteomes" id="UP000651728"/>
    </source>
</evidence>
<gene>
    <name evidence="5" type="ORF">Mam01_49570</name>
</gene>
<organism evidence="5 6">
    <name type="scientific">Microbispora amethystogenes</name>
    <dbReference type="NCBI Taxonomy" id="1427754"/>
    <lineage>
        <taxon>Bacteria</taxon>
        <taxon>Bacillati</taxon>
        <taxon>Actinomycetota</taxon>
        <taxon>Actinomycetes</taxon>
        <taxon>Streptosporangiales</taxon>
        <taxon>Streptosporangiaceae</taxon>
        <taxon>Microbispora</taxon>
    </lineage>
</organism>
<keyword evidence="1" id="KW-0805">Transcription regulation</keyword>
<dbReference type="Pfam" id="PF01638">
    <property type="entry name" value="HxlR"/>
    <property type="match status" value="1"/>
</dbReference>
<proteinExistence type="predicted"/>
<dbReference type="EMBL" id="BOOB01000038">
    <property type="protein sequence ID" value="GIH34793.1"/>
    <property type="molecule type" value="Genomic_DNA"/>
</dbReference>
<evidence type="ECO:0000256" key="1">
    <source>
        <dbReference type="ARBA" id="ARBA00023015"/>
    </source>
</evidence>
<dbReference type="InterPro" id="IPR036390">
    <property type="entry name" value="WH_DNA-bd_sf"/>
</dbReference>
<dbReference type="SUPFAM" id="SSF55718">
    <property type="entry name" value="SCP-like"/>
    <property type="match status" value="1"/>
</dbReference>
<dbReference type="PANTHER" id="PTHR33204">
    <property type="entry name" value="TRANSCRIPTIONAL REGULATOR, MARR FAMILY"/>
    <property type="match status" value="1"/>
</dbReference>
<evidence type="ECO:0000256" key="3">
    <source>
        <dbReference type="ARBA" id="ARBA00023163"/>
    </source>
</evidence>
<sequence>MVVRSYGQYCSVAKALDVVGDRWTLLIVRELLARGPSRYTDLRSGLPGIATNLLADRLREMESAGLVNREDAPPPVATTLFRLTDRGADLASVIDALGRWGVPLMRDHRPEDAFRGQWLRLPVRMFLADHEPDQRASSIQIRAGDETAVIDVDAGRVSLRLGADPAADATITGPPPRILALFSGSVPLDDAEKQGLRVAGSREAVQRVLPRAGRAAGADGIASA</sequence>
<dbReference type="SUPFAM" id="SSF46785">
    <property type="entry name" value="Winged helix' DNA-binding domain"/>
    <property type="match status" value="1"/>
</dbReference>